<dbReference type="AlphaFoldDB" id="A0ABD1N1P3"/>
<reference evidence="8 9" key="1">
    <citation type="submission" date="2024-08" db="EMBL/GenBank/DDBJ databases">
        <title>Insights into the chromosomal genome structure of Flemingia macrophylla.</title>
        <authorList>
            <person name="Ding Y."/>
            <person name="Zhao Y."/>
            <person name="Bi W."/>
            <person name="Wu M."/>
            <person name="Zhao G."/>
            <person name="Gong Y."/>
            <person name="Li W."/>
            <person name="Zhang P."/>
        </authorList>
    </citation>
    <scope>NUCLEOTIDE SEQUENCE [LARGE SCALE GENOMIC DNA]</scope>
    <source>
        <strain evidence="8">DYQJB</strain>
        <tissue evidence="8">Leaf</tissue>
    </source>
</reference>
<feature type="transmembrane region" description="Helical" evidence="7">
    <location>
        <begin position="111"/>
        <end position="130"/>
    </location>
</feature>
<dbReference type="PANTHER" id="PTHR10332:SF86">
    <property type="entry name" value="EQUILIBRATIVE NUCLEOSIDE TRANSPORTER 6"/>
    <property type="match status" value="1"/>
</dbReference>
<name>A0ABD1N1P3_9FABA</name>
<dbReference type="PANTHER" id="PTHR10332">
    <property type="entry name" value="EQUILIBRATIVE NUCLEOSIDE TRANSPORTER"/>
    <property type="match status" value="1"/>
</dbReference>
<evidence type="ECO:0000256" key="7">
    <source>
        <dbReference type="SAM" id="Phobius"/>
    </source>
</evidence>
<keyword evidence="3" id="KW-0813">Transport</keyword>
<accession>A0ABD1N1P3</accession>
<evidence type="ECO:0000256" key="6">
    <source>
        <dbReference type="ARBA" id="ARBA00023136"/>
    </source>
</evidence>
<evidence type="ECO:0000313" key="8">
    <source>
        <dbReference type="EMBL" id="KAL2341969.1"/>
    </source>
</evidence>
<dbReference type="InterPro" id="IPR002259">
    <property type="entry name" value="Eqnu_transpt"/>
</dbReference>
<evidence type="ECO:0000256" key="2">
    <source>
        <dbReference type="ARBA" id="ARBA00007965"/>
    </source>
</evidence>
<keyword evidence="9" id="KW-1185">Reference proteome</keyword>
<keyword evidence="6 7" id="KW-0472">Membrane</keyword>
<dbReference type="EMBL" id="JBGMDY010000003">
    <property type="protein sequence ID" value="KAL2341969.1"/>
    <property type="molecule type" value="Genomic_DNA"/>
</dbReference>
<comment type="similarity">
    <text evidence="2">Belongs to the SLC29A/ENT transporter (TC 2.A.57) family.</text>
</comment>
<evidence type="ECO:0000256" key="5">
    <source>
        <dbReference type="ARBA" id="ARBA00022989"/>
    </source>
</evidence>
<evidence type="ECO:0000256" key="1">
    <source>
        <dbReference type="ARBA" id="ARBA00004141"/>
    </source>
</evidence>
<sequence length="195" mass="21797">MWPLVAMPKEIDKRSNVVLREFMGFEGGMLRKSTFLVIAVDLATSGKGAIGAYIGICVLAACLGIADAQVEGGMVGDLCFMCPEFIQVGYVNKQKEERLSNKQLFIQNIDYTVDLFLIYVITLSIFPGFLYENTGTHQLGTWYPVVLIVMYNTVDFISRCIPLVPWVKLESRKDLLIATSARFFADPSILLHSKI</sequence>
<keyword evidence="4 7" id="KW-0812">Transmembrane</keyword>
<protein>
    <submittedName>
        <fullName evidence="8">Uncharacterized protein</fullName>
    </submittedName>
</protein>
<comment type="caution">
    <text evidence="8">The sequence shown here is derived from an EMBL/GenBank/DDBJ whole genome shotgun (WGS) entry which is preliminary data.</text>
</comment>
<evidence type="ECO:0000313" key="9">
    <source>
        <dbReference type="Proteomes" id="UP001603857"/>
    </source>
</evidence>
<keyword evidence="5 7" id="KW-1133">Transmembrane helix</keyword>
<evidence type="ECO:0000256" key="4">
    <source>
        <dbReference type="ARBA" id="ARBA00022692"/>
    </source>
</evidence>
<dbReference type="Proteomes" id="UP001603857">
    <property type="component" value="Unassembled WGS sequence"/>
</dbReference>
<proteinExistence type="inferred from homology"/>
<evidence type="ECO:0000256" key="3">
    <source>
        <dbReference type="ARBA" id="ARBA00022448"/>
    </source>
</evidence>
<gene>
    <name evidence="8" type="ORF">Fmac_009909</name>
</gene>
<comment type="subcellular location">
    <subcellularLocation>
        <location evidence="1">Membrane</location>
        <topology evidence="1">Multi-pass membrane protein</topology>
    </subcellularLocation>
</comment>
<dbReference type="GO" id="GO:0015858">
    <property type="term" value="P:nucleoside transport"/>
    <property type="evidence" value="ECO:0007669"/>
    <property type="project" value="UniProtKB-ARBA"/>
</dbReference>
<organism evidence="8 9">
    <name type="scientific">Flemingia macrophylla</name>
    <dbReference type="NCBI Taxonomy" id="520843"/>
    <lineage>
        <taxon>Eukaryota</taxon>
        <taxon>Viridiplantae</taxon>
        <taxon>Streptophyta</taxon>
        <taxon>Embryophyta</taxon>
        <taxon>Tracheophyta</taxon>
        <taxon>Spermatophyta</taxon>
        <taxon>Magnoliopsida</taxon>
        <taxon>eudicotyledons</taxon>
        <taxon>Gunneridae</taxon>
        <taxon>Pentapetalae</taxon>
        <taxon>rosids</taxon>
        <taxon>fabids</taxon>
        <taxon>Fabales</taxon>
        <taxon>Fabaceae</taxon>
        <taxon>Papilionoideae</taxon>
        <taxon>50 kb inversion clade</taxon>
        <taxon>NPAAA clade</taxon>
        <taxon>indigoferoid/millettioid clade</taxon>
        <taxon>Phaseoleae</taxon>
        <taxon>Flemingia</taxon>
    </lineage>
</organism>
<feature type="transmembrane region" description="Helical" evidence="7">
    <location>
        <begin position="142"/>
        <end position="167"/>
    </location>
</feature>
<dbReference type="GO" id="GO:0022857">
    <property type="term" value="F:transmembrane transporter activity"/>
    <property type="evidence" value="ECO:0007669"/>
    <property type="project" value="UniProtKB-ARBA"/>
</dbReference>
<dbReference type="GO" id="GO:0016020">
    <property type="term" value="C:membrane"/>
    <property type="evidence" value="ECO:0007669"/>
    <property type="project" value="UniProtKB-SubCell"/>
</dbReference>